<dbReference type="RefSeq" id="WP_185069389.1">
    <property type="nucleotide sequence ID" value="NZ_JACHMB010000001.1"/>
</dbReference>
<comment type="caution">
    <text evidence="1">The sequence shown here is derived from an EMBL/GenBank/DDBJ whole genome shotgun (WGS) entry which is preliminary data.</text>
</comment>
<keyword evidence="2" id="KW-1185">Reference proteome</keyword>
<dbReference type="InterPro" id="IPR013382">
    <property type="entry name" value="CRISPR-assoc_prot_Cse2"/>
</dbReference>
<evidence type="ECO:0000313" key="2">
    <source>
        <dbReference type="Proteomes" id="UP000579153"/>
    </source>
</evidence>
<dbReference type="NCBIfam" id="TIGR02548">
    <property type="entry name" value="casB_cse2"/>
    <property type="match status" value="1"/>
</dbReference>
<reference evidence="1 2" key="1">
    <citation type="submission" date="2020-08" db="EMBL/GenBank/DDBJ databases">
        <title>Sequencing the genomes of 1000 actinobacteria strains.</title>
        <authorList>
            <person name="Klenk H.-P."/>
        </authorList>
    </citation>
    <scope>NUCLEOTIDE SEQUENCE [LARGE SCALE GENOMIC DNA]</scope>
    <source>
        <strain evidence="1 2">DSM 45507</strain>
    </source>
</reference>
<evidence type="ECO:0000313" key="1">
    <source>
        <dbReference type="EMBL" id="MBB5775748.1"/>
    </source>
</evidence>
<accession>A0A7W9G225</accession>
<sequence length="204" mass="22933">MTSTNDRTVRYWTRYVAADGTWRPKQGPPPGEDLAAFRAGLGRPAGTVPALWPYYTSPIDDRLARQGKVSPELAAEHAALALYGLHQQSRSDPMHRPGTRLGQALRRLHKQSEHDKGFSREAVDRRVNAAASATQVPAFLTHLRGLISQLRTVGAPLDYDRLLRDIHDWQRPDTRQLARRRLGLDYYGWQPTPQAPAESTPNPE</sequence>
<dbReference type="InterPro" id="IPR038287">
    <property type="entry name" value="Cse2_sf"/>
</dbReference>
<dbReference type="AlphaFoldDB" id="A0A7W9G225"/>
<dbReference type="Gene3D" id="1.10.520.40">
    <property type="entry name" value="CRISPR-associated protein Cse2"/>
    <property type="match status" value="1"/>
</dbReference>
<name>A0A7W9G225_9ACTN</name>
<proteinExistence type="predicted"/>
<protein>
    <submittedName>
        <fullName evidence="1">CRISPR system Cascade subunit CasB</fullName>
    </submittedName>
</protein>
<dbReference type="Pfam" id="PF09485">
    <property type="entry name" value="CRISPR_Cse2"/>
    <property type="match status" value="1"/>
</dbReference>
<dbReference type="CDD" id="cd09731">
    <property type="entry name" value="Cse2_I-E"/>
    <property type="match status" value="1"/>
</dbReference>
<gene>
    <name evidence="1" type="ORF">HD596_002504</name>
</gene>
<dbReference type="Proteomes" id="UP000579153">
    <property type="component" value="Unassembled WGS sequence"/>
</dbReference>
<organism evidence="1 2">
    <name type="scientific">Nonomuraea jabiensis</name>
    <dbReference type="NCBI Taxonomy" id="882448"/>
    <lineage>
        <taxon>Bacteria</taxon>
        <taxon>Bacillati</taxon>
        <taxon>Actinomycetota</taxon>
        <taxon>Actinomycetes</taxon>
        <taxon>Streptosporangiales</taxon>
        <taxon>Streptosporangiaceae</taxon>
        <taxon>Nonomuraea</taxon>
    </lineage>
</organism>
<dbReference type="EMBL" id="JACHMB010000001">
    <property type="protein sequence ID" value="MBB5775748.1"/>
    <property type="molecule type" value="Genomic_DNA"/>
</dbReference>